<comment type="function">
    <text evidence="2 12">Catalyzes the synthesis of dihydrouridine, a modified base found in the D-loop of most tRNAs.</text>
</comment>
<dbReference type="GeneID" id="118432392"/>
<dbReference type="EC" id="1.3.1.-" evidence="12"/>
<keyword evidence="14" id="KW-0547">Nucleotide-binding</keyword>
<gene>
    <name evidence="17" type="primary">LOC118432392</name>
</gene>
<comment type="catalytic activity">
    <reaction evidence="10">
        <text>5,6-dihydrouridine(20a) in tRNA + NADP(+) = uridine(20a) in tRNA + NADPH + H(+)</text>
        <dbReference type="Rhea" id="RHEA:53344"/>
        <dbReference type="Rhea" id="RHEA-COMP:13535"/>
        <dbReference type="Rhea" id="RHEA-COMP:13536"/>
        <dbReference type="ChEBI" id="CHEBI:15378"/>
        <dbReference type="ChEBI" id="CHEBI:57783"/>
        <dbReference type="ChEBI" id="CHEBI:58349"/>
        <dbReference type="ChEBI" id="CHEBI:65315"/>
        <dbReference type="ChEBI" id="CHEBI:74443"/>
        <dbReference type="EC" id="1.3.1.90"/>
    </reaction>
    <physiologicalReaction direction="right-to-left" evidence="10">
        <dbReference type="Rhea" id="RHEA:53346"/>
    </physiologicalReaction>
</comment>
<evidence type="ECO:0000259" key="15">
    <source>
        <dbReference type="Pfam" id="PF01207"/>
    </source>
</evidence>
<evidence type="ECO:0000256" key="10">
    <source>
        <dbReference type="ARBA" id="ARBA00052996"/>
    </source>
</evidence>
<dbReference type="RefSeq" id="XP_035699838.1">
    <property type="nucleotide sequence ID" value="XM_035843945.1"/>
</dbReference>
<evidence type="ECO:0000256" key="4">
    <source>
        <dbReference type="ARBA" id="ARBA00022643"/>
    </source>
</evidence>
<evidence type="ECO:0000256" key="2">
    <source>
        <dbReference type="ARBA" id="ARBA00002468"/>
    </source>
</evidence>
<dbReference type="Gene3D" id="3.20.20.70">
    <property type="entry name" value="Aldolase class I"/>
    <property type="match status" value="1"/>
</dbReference>
<dbReference type="PROSITE" id="PS01136">
    <property type="entry name" value="UPF0034"/>
    <property type="match status" value="1"/>
</dbReference>
<dbReference type="InterPro" id="IPR001269">
    <property type="entry name" value="DUS_fam"/>
</dbReference>
<feature type="domain" description="DUS-like FMN-binding" evidence="15">
    <location>
        <begin position="39"/>
        <end position="301"/>
    </location>
</feature>
<dbReference type="SUPFAM" id="SSF51395">
    <property type="entry name" value="FMN-linked oxidoreductases"/>
    <property type="match status" value="1"/>
</dbReference>
<evidence type="ECO:0000256" key="8">
    <source>
        <dbReference type="ARBA" id="ARBA00051779"/>
    </source>
</evidence>
<evidence type="ECO:0000256" key="11">
    <source>
        <dbReference type="ARBA" id="ARBA00060741"/>
    </source>
</evidence>
<dbReference type="CDD" id="cd02801">
    <property type="entry name" value="DUS_like_FMN"/>
    <property type="match status" value="1"/>
</dbReference>
<evidence type="ECO:0000256" key="3">
    <source>
        <dbReference type="ARBA" id="ARBA00022630"/>
    </source>
</evidence>
<dbReference type="OrthoDB" id="9977870at2759"/>
<name>A0A9J7MEM4_BRAFL</name>
<comment type="similarity">
    <text evidence="11">Belongs to the Dus family. Dus4 subfamily.</text>
</comment>
<dbReference type="OMA" id="QRPHHDI"/>
<dbReference type="GO" id="GO:0050660">
    <property type="term" value="F:flavin adenine dinucleotide binding"/>
    <property type="evidence" value="ECO:0007669"/>
    <property type="project" value="InterPro"/>
</dbReference>
<dbReference type="Pfam" id="PF01207">
    <property type="entry name" value="Dus"/>
    <property type="match status" value="1"/>
</dbReference>
<evidence type="ECO:0000256" key="12">
    <source>
        <dbReference type="PIRNR" id="PIRNR006621"/>
    </source>
</evidence>
<comment type="catalytic activity">
    <reaction evidence="7">
        <text>5,6-dihydrouridine(20b) in tRNA + NADP(+) = uridine(20b) in tRNA + NADPH + H(+)</text>
        <dbReference type="Rhea" id="RHEA:53356"/>
        <dbReference type="Rhea" id="RHEA-COMP:13537"/>
        <dbReference type="Rhea" id="RHEA-COMP:13538"/>
        <dbReference type="ChEBI" id="CHEBI:15378"/>
        <dbReference type="ChEBI" id="CHEBI:57783"/>
        <dbReference type="ChEBI" id="CHEBI:58349"/>
        <dbReference type="ChEBI" id="CHEBI:65315"/>
        <dbReference type="ChEBI" id="CHEBI:74443"/>
        <dbReference type="EC" id="1.3.1.90"/>
    </reaction>
    <physiologicalReaction direction="right-to-left" evidence="7">
        <dbReference type="Rhea" id="RHEA:53358"/>
    </physiologicalReaction>
</comment>
<feature type="binding site" evidence="14">
    <location>
        <begin position="41"/>
        <end position="43"/>
    </location>
    <ligand>
        <name>FMN</name>
        <dbReference type="ChEBI" id="CHEBI:58210"/>
    </ligand>
</feature>
<evidence type="ECO:0000256" key="1">
    <source>
        <dbReference type="ARBA" id="ARBA00001917"/>
    </source>
</evidence>
<dbReference type="InterPro" id="IPR018517">
    <property type="entry name" value="tRNA_hU_synthase_CS"/>
</dbReference>
<organism evidence="16 17">
    <name type="scientific">Branchiostoma floridae</name>
    <name type="common">Florida lancelet</name>
    <name type="synonym">Amphioxus</name>
    <dbReference type="NCBI Taxonomy" id="7739"/>
    <lineage>
        <taxon>Eukaryota</taxon>
        <taxon>Metazoa</taxon>
        <taxon>Chordata</taxon>
        <taxon>Cephalochordata</taxon>
        <taxon>Leptocardii</taxon>
        <taxon>Amphioxiformes</taxon>
        <taxon>Branchiostomatidae</taxon>
        <taxon>Branchiostoma</taxon>
    </lineage>
</organism>
<proteinExistence type="inferred from homology"/>
<keyword evidence="6 12" id="KW-0560">Oxidoreductase</keyword>
<keyword evidence="5 12" id="KW-0819">tRNA processing</keyword>
<reference evidence="16" key="1">
    <citation type="journal article" date="2020" name="Nat. Ecol. Evol.">
        <title>Deeply conserved synteny resolves early events in vertebrate evolution.</title>
        <authorList>
            <person name="Simakov O."/>
            <person name="Marletaz F."/>
            <person name="Yue J.X."/>
            <person name="O'Connell B."/>
            <person name="Jenkins J."/>
            <person name="Brandt A."/>
            <person name="Calef R."/>
            <person name="Tung C.H."/>
            <person name="Huang T.K."/>
            <person name="Schmutz J."/>
            <person name="Satoh N."/>
            <person name="Yu J.K."/>
            <person name="Putnam N.H."/>
            <person name="Green R.E."/>
            <person name="Rokhsar D.S."/>
        </authorList>
    </citation>
    <scope>NUCLEOTIDE SEQUENCE [LARGE SCALE GENOMIC DNA]</scope>
    <source>
        <strain evidence="16">S238N-H82</strain>
    </source>
</reference>
<comment type="similarity">
    <text evidence="12">Belongs to the dus family.</text>
</comment>
<dbReference type="PIRSF" id="PIRSF006621">
    <property type="entry name" value="Dus"/>
    <property type="match status" value="1"/>
</dbReference>
<dbReference type="GO" id="GO:0017150">
    <property type="term" value="F:tRNA dihydrouridine synthase activity"/>
    <property type="evidence" value="ECO:0000318"/>
    <property type="project" value="GO_Central"/>
</dbReference>
<dbReference type="GO" id="GO:0102266">
    <property type="term" value="F:tRNA-dihydrouridine20a synthase activity"/>
    <property type="evidence" value="ECO:0007669"/>
    <property type="project" value="UniProtKB-EC"/>
</dbReference>
<dbReference type="FunFam" id="3.20.20.70:FF:000100">
    <property type="entry name" value="tRNA-dihydrouridine synthase"/>
    <property type="match status" value="1"/>
</dbReference>
<evidence type="ECO:0000256" key="6">
    <source>
        <dbReference type="ARBA" id="ARBA00023002"/>
    </source>
</evidence>
<protein>
    <recommendedName>
        <fullName evidence="12">tRNA-dihydrouridine synthase</fullName>
        <ecNumber evidence="12">1.3.1.-</ecNumber>
    </recommendedName>
</protein>
<dbReference type="PANTHER" id="PTHR11082">
    <property type="entry name" value="TRNA-DIHYDROURIDINE SYNTHASE"/>
    <property type="match status" value="1"/>
</dbReference>
<reference evidence="17" key="2">
    <citation type="submission" date="2025-08" db="UniProtKB">
        <authorList>
            <consortium name="RefSeq"/>
        </authorList>
    </citation>
    <scope>IDENTIFICATION</scope>
    <source>
        <strain evidence="17">S238N-H82</strain>
        <tissue evidence="17">Testes</tissue>
    </source>
</reference>
<evidence type="ECO:0000256" key="9">
    <source>
        <dbReference type="ARBA" id="ARBA00051932"/>
    </source>
</evidence>
<dbReference type="KEGG" id="bfo:118432392"/>
<feature type="active site" description="Proton donor" evidence="13">
    <location>
        <position position="124"/>
    </location>
</feature>
<comment type="cofactor">
    <cofactor evidence="1 12 14">
        <name>FMN</name>
        <dbReference type="ChEBI" id="CHEBI:58210"/>
    </cofactor>
</comment>
<feature type="binding site" evidence="14">
    <location>
        <position position="194"/>
    </location>
    <ligand>
        <name>FMN</name>
        <dbReference type="ChEBI" id="CHEBI:58210"/>
    </ligand>
</feature>
<evidence type="ECO:0000256" key="14">
    <source>
        <dbReference type="PIRSR" id="PIRSR006621-2"/>
    </source>
</evidence>
<accession>A0A9J7MEM4</accession>
<dbReference type="InterPro" id="IPR035587">
    <property type="entry name" value="DUS-like_FMN-bd"/>
</dbReference>
<evidence type="ECO:0000256" key="13">
    <source>
        <dbReference type="PIRSR" id="PIRSR006621-1"/>
    </source>
</evidence>
<evidence type="ECO:0000256" key="7">
    <source>
        <dbReference type="ARBA" id="ARBA00050434"/>
    </source>
</evidence>
<evidence type="ECO:0000313" key="17">
    <source>
        <dbReference type="RefSeq" id="XP_035699838.1"/>
    </source>
</evidence>
<dbReference type="InterPro" id="IPR013785">
    <property type="entry name" value="Aldolase_TIM"/>
</dbReference>
<sequence>MADLRHYAAMAQVPNDLPPTTGRVPVVELFQPGKVVHVCAPMVRYSKLPFRALVRRYNCDLAFSPMIIAESFVKSLKARDSEFTTNSADRPLVVQFAARDGVTLADAAEIVAPYSDGVDLNCGCPQRWAMAEGYGSCLLKNPELVSDMVRQARARVSDKDFSVSIKIRLHKDLRETVDMCQKAEHAGVSWIAVHGRTPTQRGEPVNTEAISLIKQSLSIPVIANGDIKNLEDVRRVQSLTGVDGVMAARGILQNPGMYAGYDQTPLQCVQDWVDISLKLGTHFTCFHHHLMYMFERVTPKSEKRVFNALTSTAAVLDYLEEHYGVSYNPDSAVNNKSLPTQNGYADTDNISLCFDS</sequence>
<evidence type="ECO:0000256" key="5">
    <source>
        <dbReference type="ARBA" id="ARBA00022694"/>
    </source>
</evidence>
<dbReference type="AlphaFoldDB" id="A0A9J7MEM4"/>
<feature type="binding site" evidence="14">
    <location>
        <begin position="248"/>
        <end position="249"/>
    </location>
    <ligand>
        <name>FMN</name>
        <dbReference type="ChEBI" id="CHEBI:58210"/>
    </ligand>
</feature>
<keyword evidence="16" id="KW-1185">Reference proteome</keyword>
<dbReference type="PANTHER" id="PTHR11082:SF31">
    <property type="entry name" value="TRNA-DIHYDROURIDINE(20A_20B) SYNTHASE [NAD(P)+]-LIKE"/>
    <property type="match status" value="1"/>
</dbReference>
<comment type="catalytic activity">
    <reaction evidence="9">
        <text>5,6-dihydrouridine(20b) in tRNA + NAD(+) = uridine(20b) in tRNA + NADH + H(+)</text>
        <dbReference type="Rhea" id="RHEA:53352"/>
        <dbReference type="Rhea" id="RHEA-COMP:13537"/>
        <dbReference type="Rhea" id="RHEA-COMP:13538"/>
        <dbReference type="ChEBI" id="CHEBI:15378"/>
        <dbReference type="ChEBI" id="CHEBI:57540"/>
        <dbReference type="ChEBI" id="CHEBI:57945"/>
        <dbReference type="ChEBI" id="CHEBI:65315"/>
        <dbReference type="ChEBI" id="CHEBI:74443"/>
        <dbReference type="EC" id="1.3.1.90"/>
    </reaction>
    <physiologicalReaction direction="right-to-left" evidence="9">
        <dbReference type="Rhea" id="RHEA:53354"/>
    </physiologicalReaction>
</comment>
<evidence type="ECO:0000313" key="16">
    <source>
        <dbReference type="Proteomes" id="UP000001554"/>
    </source>
</evidence>
<comment type="catalytic activity">
    <reaction evidence="8">
        <text>5,6-dihydrouridine(20a) in tRNA + NAD(+) = uridine(20a) in tRNA + NADH + H(+)</text>
        <dbReference type="Rhea" id="RHEA:53348"/>
        <dbReference type="Rhea" id="RHEA-COMP:13535"/>
        <dbReference type="Rhea" id="RHEA-COMP:13536"/>
        <dbReference type="ChEBI" id="CHEBI:15378"/>
        <dbReference type="ChEBI" id="CHEBI:57540"/>
        <dbReference type="ChEBI" id="CHEBI:57945"/>
        <dbReference type="ChEBI" id="CHEBI:65315"/>
        <dbReference type="ChEBI" id="CHEBI:74443"/>
        <dbReference type="EC" id="1.3.1.90"/>
    </reaction>
    <physiologicalReaction direction="right-to-left" evidence="8">
        <dbReference type="Rhea" id="RHEA:53350"/>
    </physiologicalReaction>
</comment>
<feature type="binding site" evidence="14">
    <location>
        <position position="95"/>
    </location>
    <ligand>
        <name>FMN</name>
        <dbReference type="ChEBI" id="CHEBI:58210"/>
    </ligand>
</feature>
<dbReference type="Proteomes" id="UP000001554">
    <property type="component" value="Chromosome 15"/>
</dbReference>
<keyword evidence="3 12" id="KW-0285">Flavoprotein</keyword>
<keyword evidence="4 12" id="KW-0288">FMN</keyword>